<dbReference type="PANTHER" id="PTHR43300">
    <property type="entry name" value="ACETYLTRANSFERASE"/>
    <property type="match status" value="1"/>
</dbReference>
<dbReference type="Pfam" id="PF14602">
    <property type="entry name" value="Hexapep_2"/>
    <property type="match status" value="1"/>
</dbReference>
<accession>A0A2M7TAR6</accession>
<dbReference type="InterPro" id="IPR050179">
    <property type="entry name" value="Trans_hexapeptide_repeat"/>
</dbReference>
<dbReference type="Gene3D" id="2.160.10.10">
    <property type="entry name" value="Hexapeptide repeat proteins"/>
    <property type="match status" value="1"/>
</dbReference>
<dbReference type="GO" id="GO:0016746">
    <property type="term" value="F:acyltransferase activity"/>
    <property type="evidence" value="ECO:0007669"/>
    <property type="project" value="UniProtKB-KW"/>
</dbReference>
<comment type="caution">
    <text evidence="3">The sequence shown here is derived from an EMBL/GenBank/DDBJ whole genome shotgun (WGS) entry which is preliminary data.</text>
</comment>
<dbReference type="InterPro" id="IPR001451">
    <property type="entry name" value="Hexapep"/>
</dbReference>
<evidence type="ECO:0000313" key="3">
    <source>
        <dbReference type="EMBL" id="PIZ42076.1"/>
    </source>
</evidence>
<name>A0A2M7TAR6_9ACTN</name>
<keyword evidence="3" id="KW-0012">Acyltransferase</keyword>
<dbReference type="SUPFAM" id="SSF51161">
    <property type="entry name" value="Trimeric LpxA-like enzymes"/>
    <property type="match status" value="1"/>
</dbReference>
<protein>
    <submittedName>
        <fullName evidence="3">UDP-3-O-(3-hydroxymyristoyl)glucosamine N-acyltransferase</fullName>
    </submittedName>
</protein>
<dbReference type="CDD" id="cd03358">
    <property type="entry name" value="LbH_WxcM_N_like"/>
    <property type="match status" value="1"/>
</dbReference>
<dbReference type="PANTHER" id="PTHR43300:SF4">
    <property type="entry name" value="ACYL-[ACYL-CARRIER-PROTEIN]--UDP-N-ACETYLGLUCOSAMINE O-ACYLTRANSFERASE"/>
    <property type="match status" value="1"/>
</dbReference>
<evidence type="ECO:0000313" key="4">
    <source>
        <dbReference type="Proteomes" id="UP000230956"/>
    </source>
</evidence>
<sequence length="224" mass="23468">MAGVELAEGVEIGNNAVIHEGAKLGKDTVVGDCAVVGKQPRPPKTSTLSYSEPFKPLEVGEGCIIGSGAVLYAGTTIGTNSMVADLASVRENCTIGNYSLVGRGVCVENGVAIGDYTKVQSNAYITAYTMLEDRVFIAPCVTTTNDNFMGRTEERFKYIKGAHVKKGARVGGNAILLPGITIGEEAFIAAGSVVTRDVPAGKLVMGAPAKIVRDVPKEEMLDEQ</sequence>
<dbReference type="InterPro" id="IPR018357">
    <property type="entry name" value="Hexapep_transf_CS"/>
</dbReference>
<reference evidence="4" key="1">
    <citation type="submission" date="2017-09" db="EMBL/GenBank/DDBJ databases">
        <title>Depth-based differentiation of microbial function through sediment-hosted aquifers and enrichment of novel symbionts in the deep terrestrial subsurface.</title>
        <authorList>
            <person name="Probst A.J."/>
            <person name="Ladd B."/>
            <person name="Jarett J.K."/>
            <person name="Geller-Mcgrath D.E."/>
            <person name="Sieber C.M.K."/>
            <person name="Emerson J.B."/>
            <person name="Anantharaman K."/>
            <person name="Thomas B.C."/>
            <person name="Malmstrom R."/>
            <person name="Stieglmeier M."/>
            <person name="Klingl A."/>
            <person name="Woyke T."/>
            <person name="Ryan C.M."/>
            <person name="Banfield J.F."/>
        </authorList>
    </citation>
    <scope>NUCLEOTIDE SEQUENCE [LARGE SCALE GENOMIC DNA]</scope>
</reference>
<keyword evidence="1 3" id="KW-0808">Transferase</keyword>
<dbReference type="PROSITE" id="PS00101">
    <property type="entry name" value="HEXAPEP_TRANSFERASES"/>
    <property type="match status" value="1"/>
</dbReference>
<proteinExistence type="predicted"/>
<evidence type="ECO:0000256" key="1">
    <source>
        <dbReference type="ARBA" id="ARBA00022679"/>
    </source>
</evidence>
<evidence type="ECO:0000256" key="2">
    <source>
        <dbReference type="ARBA" id="ARBA00022737"/>
    </source>
</evidence>
<dbReference type="EMBL" id="PFNG01000030">
    <property type="protein sequence ID" value="PIZ42076.1"/>
    <property type="molecule type" value="Genomic_DNA"/>
</dbReference>
<dbReference type="Proteomes" id="UP000230956">
    <property type="component" value="Unassembled WGS sequence"/>
</dbReference>
<gene>
    <name evidence="3" type="ORF">COY37_01020</name>
</gene>
<dbReference type="Pfam" id="PF00132">
    <property type="entry name" value="Hexapep"/>
    <property type="match status" value="3"/>
</dbReference>
<dbReference type="InterPro" id="IPR011004">
    <property type="entry name" value="Trimer_LpxA-like_sf"/>
</dbReference>
<organism evidence="3 4">
    <name type="scientific">Candidatus Aquicultor secundus</name>
    <dbReference type="NCBI Taxonomy" id="1973895"/>
    <lineage>
        <taxon>Bacteria</taxon>
        <taxon>Bacillati</taxon>
        <taxon>Actinomycetota</taxon>
        <taxon>Candidatus Aquicultoria</taxon>
        <taxon>Candidatus Aquicultorales</taxon>
        <taxon>Candidatus Aquicultoraceae</taxon>
        <taxon>Candidatus Aquicultor</taxon>
    </lineage>
</organism>
<dbReference type="AlphaFoldDB" id="A0A2M7TAR6"/>
<keyword evidence="2" id="KW-0677">Repeat</keyword>